<evidence type="ECO:0000313" key="5">
    <source>
        <dbReference type="EMBL" id="VDD77945.1"/>
    </source>
</evidence>
<dbReference type="InterPro" id="IPR031259">
    <property type="entry name" value="ILBP"/>
</dbReference>
<dbReference type="InterPro" id="IPR000463">
    <property type="entry name" value="Fatty_acid-bd"/>
</dbReference>
<dbReference type="Proteomes" id="UP000267029">
    <property type="component" value="Unassembled WGS sequence"/>
</dbReference>
<dbReference type="FunFam" id="2.40.128.20:FF:000001">
    <property type="entry name" value="Fatty acid-binding protein, adipocyte"/>
    <property type="match status" value="1"/>
</dbReference>
<dbReference type="InterPro" id="IPR000566">
    <property type="entry name" value="Lipocln_cytosolic_FA-bd_dom"/>
</dbReference>
<evidence type="ECO:0000313" key="7">
    <source>
        <dbReference type="WBParaSite" id="MCU_012061-RA"/>
    </source>
</evidence>
<dbReference type="CDD" id="cd00742">
    <property type="entry name" value="FABP"/>
    <property type="match status" value="1"/>
</dbReference>
<dbReference type="InterPro" id="IPR012674">
    <property type="entry name" value="Calycin"/>
</dbReference>
<reference evidence="7" key="2">
    <citation type="submission" date="2019-11" db="UniProtKB">
        <authorList>
            <consortium name="WormBaseParasite"/>
        </authorList>
    </citation>
    <scope>IDENTIFICATION</scope>
</reference>
<organism evidence="7">
    <name type="scientific">Mesocestoides corti</name>
    <name type="common">Flatworm</name>
    <dbReference type="NCBI Taxonomy" id="53468"/>
    <lineage>
        <taxon>Eukaryota</taxon>
        <taxon>Metazoa</taxon>
        <taxon>Spiralia</taxon>
        <taxon>Lophotrochozoa</taxon>
        <taxon>Platyhelminthes</taxon>
        <taxon>Cestoda</taxon>
        <taxon>Eucestoda</taxon>
        <taxon>Cyclophyllidea</taxon>
        <taxon>Mesocestoididae</taxon>
        <taxon>Mesocestoides</taxon>
    </lineage>
</organism>
<evidence type="ECO:0000256" key="2">
    <source>
        <dbReference type="ARBA" id="ARBA00023121"/>
    </source>
</evidence>
<evidence type="ECO:0000259" key="4">
    <source>
        <dbReference type="PROSITE" id="PS00214"/>
    </source>
</evidence>
<keyword evidence="2" id="KW-0446">Lipid-binding</keyword>
<protein>
    <submittedName>
        <fullName evidence="7">FABP domain-containing protein</fullName>
    </submittedName>
</protein>
<dbReference type="Pfam" id="PF00061">
    <property type="entry name" value="Lipocalin"/>
    <property type="match status" value="1"/>
</dbReference>
<evidence type="ECO:0000313" key="6">
    <source>
        <dbReference type="Proteomes" id="UP000267029"/>
    </source>
</evidence>
<name>A0A0R3UAJ9_MESCO</name>
<keyword evidence="3" id="KW-0813">Transport</keyword>
<sequence>MEPFLGTWKLTESDGYDELMRRLGVNAVMAKIGSTLKPKYSFTDLGDGRYQIRMDSTMKKAEFTFKLGEECDEVTPDDRHVKSTVTVEDGVMKQVQVGKPRSTLVERVVEGNTMTVTVKLDDFVCKRKYTKC</sequence>
<gene>
    <name evidence="5" type="ORF">MCOS_LOCUS3948</name>
</gene>
<dbReference type="EMBL" id="UXSR01001129">
    <property type="protein sequence ID" value="VDD77945.1"/>
    <property type="molecule type" value="Genomic_DNA"/>
</dbReference>
<accession>A0A0R3UAJ9</accession>
<dbReference type="AlphaFoldDB" id="A0A0R3UAJ9"/>
<dbReference type="SUPFAM" id="SSF50814">
    <property type="entry name" value="Lipocalins"/>
    <property type="match status" value="1"/>
</dbReference>
<dbReference type="WBParaSite" id="MCU_012061-RA">
    <property type="protein sequence ID" value="MCU_012061-RA"/>
    <property type="gene ID" value="MCU_012061"/>
</dbReference>
<comment type="similarity">
    <text evidence="1 3">Belongs to the calycin superfamily. Fatty-acid binding protein (FABP) family.</text>
</comment>
<dbReference type="OrthoDB" id="412780at2759"/>
<dbReference type="Gene3D" id="2.40.128.20">
    <property type="match status" value="1"/>
</dbReference>
<reference evidence="5 6" key="1">
    <citation type="submission" date="2018-10" db="EMBL/GenBank/DDBJ databases">
        <authorList>
            <consortium name="Pathogen Informatics"/>
        </authorList>
    </citation>
    <scope>NUCLEOTIDE SEQUENCE [LARGE SCALE GENOMIC DNA]</scope>
</reference>
<dbReference type="GO" id="GO:0008289">
    <property type="term" value="F:lipid binding"/>
    <property type="evidence" value="ECO:0007669"/>
    <property type="project" value="UniProtKB-KW"/>
</dbReference>
<dbReference type="PROSITE" id="PS00214">
    <property type="entry name" value="FABP"/>
    <property type="match status" value="1"/>
</dbReference>
<keyword evidence="6" id="KW-1185">Reference proteome</keyword>
<dbReference type="PRINTS" id="PR00178">
    <property type="entry name" value="FATTYACIDBP"/>
</dbReference>
<dbReference type="PANTHER" id="PTHR11955">
    <property type="entry name" value="FATTY ACID BINDING PROTEIN"/>
    <property type="match status" value="1"/>
</dbReference>
<evidence type="ECO:0000256" key="1">
    <source>
        <dbReference type="ARBA" id="ARBA00008390"/>
    </source>
</evidence>
<feature type="domain" description="Cytosolic fatty-acid binding proteins" evidence="4">
    <location>
        <begin position="6"/>
        <end position="23"/>
    </location>
</feature>
<proteinExistence type="inferred from homology"/>
<evidence type="ECO:0000256" key="3">
    <source>
        <dbReference type="RuleBase" id="RU003696"/>
    </source>
</evidence>
<dbReference type="STRING" id="53468.A0A0R3UAJ9"/>